<evidence type="ECO:0000256" key="1">
    <source>
        <dbReference type="ARBA" id="ARBA00008007"/>
    </source>
</evidence>
<dbReference type="EMBL" id="JACRSX010000002">
    <property type="protein sequence ID" value="MBC8561463.1"/>
    <property type="molecule type" value="Genomic_DNA"/>
</dbReference>
<gene>
    <name evidence="3" type="ORF">H8704_02245</name>
</gene>
<dbReference type="CDD" id="cd06223">
    <property type="entry name" value="PRTases_typeI"/>
    <property type="match status" value="1"/>
</dbReference>
<reference evidence="3 4" key="1">
    <citation type="submission" date="2020-08" db="EMBL/GenBank/DDBJ databases">
        <title>Genome public.</title>
        <authorList>
            <person name="Liu C."/>
            <person name="Sun Q."/>
        </authorList>
    </citation>
    <scope>NUCLEOTIDE SEQUENCE [LARGE SCALE GENOMIC DNA]</scope>
    <source>
        <strain evidence="3 4">NSJ-37</strain>
    </source>
</reference>
<name>A0ABR7MYP3_9FIRM</name>
<dbReference type="InterPro" id="IPR000836">
    <property type="entry name" value="PRTase_dom"/>
</dbReference>
<keyword evidence="4" id="KW-1185">Reference proteome</keyword>
<dbReference type="SUPFAM" id="SSF53271">
    <property type="entry name" value="PRTase-like"/>
    <property type="match status" value="1"/>
</dbReference>
<dbReference type="PANTHER" id="PTHR47505:SF1">
    <property type="entry name" value="DNA UTILIZATION PROTEIN YHGH"/>
    <property type="match status" value="1"/>
</dbReference>
<accession>A0ABR7MYP3</accession>
<protein>
    <submittedName>
        <fullName evidence="3">ComF family protein</fullName>
    </submittedName>
</protein>
<dbReference type="Gene3D" id="3.40.50.2020">
    <property type="match status" value="1"/>
</dbReference>
<dbReference type="RefSeq" id="WP_249297139.1">
    <property type="nucleotide sequence ID" value="NZ_JACRSX010000002.1"/>
</dbReference>
<evidence type="ECO:0000313" key="4">
    <source>
        <dbReference type="Proteomes" id="UP000606193"/>
    </source>
</evidence>
<evidence type="ECO:0000259" key="2">
    <source>
        <dbReference type="Pfam" id="PF18912"/>
    </source>
</evidence>
<sequence length="242" mass="27946">MRRCFRDRLLDYFYPARCPVCDKALVVGRDGICETCTAHIEYIREPKCCRCGKPLTEEDEFCNDCKRRKYSFRQGNALLLYDGMMQESVARFKYGGRREYGRVYAQELYRHYGRWVRQIGAGMLIPVPVHRSRLQTRGYNQAEIIAKHLADYCGIEMRNDMLIRIKATQPQKELSAAERLKNLEGAFRPGRGTEVLNRLPECVIIIDDIYTTGSTLEACSKVLREIGIDQIYFLCVCIGKGS</sequence>
<organism evidence="3 4">
    <name type="scientific">Jutongia huaianensis</name>
    <dbReference type="NCBI Taxonomy" id="2763668"/>
    <lineage>
        <taxon>Bacteria</taxon>
        <taxon>Bacillati</taxon>
        <taxon>Bacillota</taxon>
        <taxon>Clostridia</taxon>
        <taxon>Lachnospirales</taxon>
        <taxon>Lachnospiraceae</taxon>
        <taxon>Jutongia</taxon>
    </lineage>
</organism>
<feature type="domain" description="Double zinc ribbon" evidence="2">
    <location>
        <begin position="9"/>
        <end position="66"/>
    </location>
</feature>
<evidence type="ECO:0000313" key="3">
    <source>
        <dbReference type="EMBL" id="MBC8561463.1"/>
    </source>
</evidence>
<dbReference type="PANTHER" id="PTHR47505">
    <property type="entry name" value="DNA UTILIZATION PROTEIN YHGH"/>
    <property type="match status" value="1"/>
</dbReference>
<dbReference type="InterPro" id="IPR044005">
    <property type="entry name" value="DZR_2"/>
</dbReference>
<proteinExistence type="inferred from homology"/>
<comment type="similarity">
    <text evidence="1">Belongs to the ComF/GntX family.</text>
</comment>
<dbReference type="Pfam" id="PF18912">
    <property type="entry name" value="DZR_2"/>
    <property type="match status" value="1"/>
</dbReference>
<dbReference type="InterPro" id="IPR051910">
    <property type="entry name" value="ComF/GntX_DNA_util-trans"/>
</dbReference>
<dbReference type="InterPro" id="IPR029057">
    <property type="entry name" value="PRTase-like"/>
</dbReference>
<comment type="caution">
    <text evidence="3">The sequence shown here is derived from an EMBL/GenBank/DDBJ whole genome shotgun (WGS) entry which is preliminary data.</text>
</comment>
<dbReference type="Proteomes" id="UP000606193">
    <property type="component" value="Unassembled WGS sequence"/>
</dbReference>